<feature type="transmembrane region" description="Helical" evidence="1">
    <location>
        <begin position="240"/>
        <end position="264"/>
    </location>
</feature>
<keyword evidence="3" id="KW-1185">Reference proteome</keyword>
<feature type="transmembrane region" description="Helical" evidence="1">
    <location>
        <begin position="210"/>
        <end position="233"/>
    </location>
</feature>
<dbReference type="RefSeq" id="WP_152196645.1">
    <property type="nucleotide sequence ID" value="NZ_VUKD01000007.1"/>
</dbReference>
<feature type="transmembrane region" description="Helical" evidence="1">
    <location>
        <begin position="53"/>
        <end position="72"/>
    </location>
</feature>
<accession>A0A6N7EGR0</accession>
<dbReference type="Proteomes" id="UP000437709">
    <property type="component" value="Unassembled WGS sequence"/>
</dbReference>
<protein>
    <recommendedName>
        <fullName evidence="4">O-antigen ligase domain-containing protein</fullName>
    </recommendedName>
</protein>
<feature type="transmembrane region" description="Helical" evidence="1">
    <location>
        <begin position="84"/>
        <end position="103"/>
    </location>
</feature>
<dbReference type="EMBL" id="WHPC01000014">
    <property type="protein sequence ID" value="MPV36581.1"/>
    <property type="molecule type" value="Genomic_DNA"/>
</dbReference>
<gene>
    <name evidence="2" type="ORF">GB881_05850</name>
</gene>
<feature type="transmembrane region" description="Helical" evidence="1">
    <location>
        <begin position="20"/>
        <end position="41"/>
    </location>
</feature>
<evidence type="ECO:0000313" key="3">
    <source>
        <dbReference type="Proteomes" id="UP000437709"/>
    </source>
</evidence>
<keyword evidence="1" id="KW-0472">Membrane</keyword>
<feature type="transmembrane region" description="Helical" evidence="1">
    <location>
        <begin position="325"/>
        <end position="348"/>
    </location>
</feature>
<feature type="transmembrane region" description="Helical" evidence="1">
    <location>
        <begin position="172"/>
        <end position="190"/>
    </location>
</feature>
<name>A0A6N7EGR0_9MICO</name>
<evidence type="ECO:0008006" key="4">
    <source>
        <dbReference type="Google" id="ProtNLM"/>
    </source>
</evidence>
<feature type="transmembrane region" description="Helical" evidence="1">
    <location>
        <begin position="110"/>
        <end position="133"/>
    </location>
</feature>
<comment type="caution">
    <text evidence="2">The sequence shown here is derived from an EMBL/GenBank/DDBJ whole genome shotgun (WGS) entry which is preliminary data.</text>
</comment>
<dbReference type="OrthoDB" id="5186562at2"/>
<keyword evidence="1" id="KW-0812">Transmembrane</keyword>
<feature type="transmembrane region" description="Helical" evidence="1">
    <location>
        <begin position="139"/>
        <end position="160"/>
    </location>
</feature>
<keyword evidence="1" id="KW-1133">Transmembrane helix</keyword>
<proteinExistence type="predicted"/>
<organism evidence="2 3">
    <name type="scientific">Georgenia subflava</name>
    <dbReference type="NCBI Taxonomy" id="1622177"/>
    <lineage>
        <taxon>Bacteria</taxon>
        <taxon>Bacillati</taxon>
        <taxon>Actinomycetota</taxon>
        <taxon>Actinomycetes</taxon>
        <taxon>Micrococcales</taxon>
        <taxon>Bogoriellaceae</taxon>
        <taxon>Georgenia</taxon>
    </lineage>
</organism>
<feature type="transmembrane region" description="Helical" evidence="1">
    <location>
        <begin position="360"/>
        <end position="377"/>
    </location>
</feature>
<reference evidence="2 3" key="1">
    <citation type="submission" date="2019-10" db="EMBL/GenBank/DDBJ databases">
        <title>Georgenia wutianyii sp. nov. and Georgenia yuyongxinii sp. nov. isolated from plateau pika (Ochotona curzoniae) in the Qinghai-Tibet plateau of China.</title>
        <authorList>
            <person name="Tian Z."/>
        </authorList>
    </citation>
    <scope>NUCLEOTIDE SEQUENCE [LARGE SCALE GENOMIC DNA]</scope>
    <source>
        <strain evidence="2 3">JCM 19765</strain>
    </source>
</reference>
<dbReference type="AlphaFoldDB" id="A0A6N7EGR0"/>
<evidence type="ECO:0000256" key="1">
    <source>
        <dbReference type="SAM" id="Phobius"/>
    </source>
</evidence>
<sequence length="416" mass="43254">MTTQQLDRTALAPEPAVRAFTMKPFLLFLTCLLLVVSSVAWRRGTFYEGGIDAVVVAKAVLTTAAAVLALLMRRPPGAWAKMRAAPVLWLGAYLLISVVGGVINADGLPAVVLAGRLALLAFTLVLITVSYPWHAVISALSSAMLLLALVGAATGVASVTATGRLYGGIPPLNANAICLLVSVPVIVLTWKAVHGAASRLELAALVPLLGLIWLTGSRTGLAVLICVLALLLVAARQVPALVVGAVALAGAAVVFVGALTPYIAAYVGRGNLAELSTLNSRTVAWRAALDYADTLSEQVVGNGLALKQIPVTALYRNEQILDSSWVSALIQVGYAGSVILLLFVLATLLRAFRLPLPERLLIGALALLVTLVSVLESGLFDTAPAFIIFFTTALLAHRVVDPPGDAVGARPASSTD</sequence>
<evidence type="ECO:0000313" key="2">
    <source>
        <dbReference type="EMBL" id="MPV36581.1"/>
    </source>
</evidence>